<evidence type="ECO:0000313" key="7">
    <source>
        <dbReference type="Proteomes" id="UP000033066"/>
    </source>
</evidence>
<dbReference type="Pfam" id="PF13229">
    <property type="entry name" value="Beta_helix"/>
    <property type="match status" value="1"/>
</dbReference>
<evidence type="ECO:0000256" key="3">
    <source>
        <dbReference type="ARBA" id="ARBA00022786"/>
    </source>
</evidence>
<dbReference type="STRING" id="1434107.MSBR3_1769"/>
<feature type="transmembrane region" description="Helical" evidence="4">
    <location>
        <begin position="40"/>
        <end position="63"/>
    </location>
</feature>
<dbReference type="InterPro" id="IPR012334">
    <property type="entry name" value="Pectin_lyas_fold"/>
</dbReference>
<keyword evidence="3" id="KW-0833">Ubl conjugation pathway</keyword>
<dbReference type="InterPro" id="IPR006633">
    <property type="entry name" value="Carb-bd_sugar_hydrolysis-dom"/>
</dbReference>
<organism evidence="6 7">
    <name type="scientific">Methanosarcina barkeri 3</name>
    <dbReference type="NCBI Taxonomy" id="1434107"/>
    <lineage>
        <taxon>Archaea</taxon>
        <taxon>Methanobacteriati</taxon>
        <taxon>Methanobacteriota</taxon>
        <taxon>Stenosarchaea group</taxon>
        <taxon>Methanomicrobia</taxon>
        <taxon>Methanosarcinales</taxon>
        <taxon>Methanosarcinaceae</taxon>
        <taxon>Methanosarcina</taxon>
    </lineage>
</organism>
<dbReference type="NCBIfam" id="TIGR03804">
    <property type="entry name" value="para_beta_helix"/>
    <property type="match status" value="10"/>
</dbReference>
<evidence type="ECO:0000256" key="2">
    <source>
        <dbReference type="ARBA" id="ARBA00022737"/>
    </source>
</evidence>
<feature type="domain" description="Carbohydrate-binding/sugar hydrolysis" evidence="5">
    <location>
        <begin position="616"/>
        <end position="757"/>
    </location>
</feature>
<dbReference type="InterPro" id="IPR011050">
    <property type="entry name" value="Pectin_lyase_fold/virulence"/>
</dbReference>
<dbReference type="SMART" id="SM00710">
    <property type="entry name" value="PbH1"/>
    <property type="match status" value="23"/>
</dbReference>
<evidence type="ECO:0000259" key="5">
    <source>
        <dbReference type="SMART" id="SM00722"/>
    </source>
</evidence>
<evidence type="ECO:0000313" key="6">
    <source>
        <dbReference type="EMBL" id="AKB82347.1"/>
    </source>
</evidence>
<dbReference type="PATRIC" id="fig|1434107.4.peg.2279"/>
<comment type="pathway">
    <text evidence="1">Protein modification; protein ubiquitination.</text>
</comment>
<gene>
    <name evidence="6" type="ORF">MSBR3_1769</name>
</gene>
<keyword evidence="4" id="KW-0472">Membrane</keyword>
<dbReference type="InterPro" id="IPR039448">
    <property type="entry name" value="Beta_helix"/>
</dbReference>
<proteinExistence type="predicted"/>
<dbReference type="EMBL" id="CP009517">
    <property type="protein sequence ID" value="AKB82347.1"/>
    <property type="molecule type" value="Genomic_DNA"/>
</dbReference>
<feature type="domain" description="Carbohydrate-binding/sugar hydrolysis" evidence="5">
    <location>
        <begin position="763"/>
        <end position="876"/>
    </location>
</feature>
<dbReference type="AlphaFoldDB" id="A0A0E3SLY9"/>
<dbReference type="SMART" id="SM00722">
    <property type="entry name" value="CASH"/>
    <property type="match status" value="4"/>
</dbReference>
<dbReference type="GeneID" id="24789323"/>
<evidence type="ECO:0000256" key="4">
    <source>
        <dbReference type="SAM" id="Phobius"/>
    </source>
</evidence>
<dbReference type="InterPro" id="IPR007742">
    <property type="entry name" value="NosD_dom"/>
</dbReference>
<protein>
    <submittedName>
        <fullName evidence="6">Cell surface glycoprotein</fullName>
    </submittedName>
</protein>
<accession>A0A0E3SLY9</accession>
<dbReference type="KEGG" id="mbak:MSBR3_1769"/>
<keyword evidence="7" id="KW-1185">Reference proteome</keyword>
<keyword evidence="4" id="KW-0812">Transmembrane</keyword>
<keyword evidence="2" id="KW-0677">Repeat</keyword>
<dbReference type="RefSeq" id="WP_230627359.1">
    <property type="nucleotide sequence ID" value="NZ_CP009517.1"/>
</dbReference>
<dbReference type="InterPro" id="IPR022441">
    <property type="entry name" value="Para_beta_helix_rpt-2"/>
</dbReference>
<dbReference type="InterPro" id="IPR006626">
    <property type="entry name" value="PbH1"/>
</dbReference>
<dbReference type="HOGENOM" id="CLU_310721_0_0_2"/>
<evidence type="ECO:0000256" key="1">
    <source>
        <dbReference type="ARBA" id="ARBA00004906"/>
    </source>
</evidence>
<dbReference type="Pfam" id="PF05048">
    <property type="entry name" value="NosD"/>
    <property type="match status" value="2"/>
</dbReference>
<dbReference type="Gene3D" id="2.160.20.10">
    <property type="entry name" value="Single-stranded right-handed beta-helix, Pectin lyase-like"/>
    <property type="match status" value="4"/>
</dbReference>
<dbReference type="PANTHER" id="PTHR22990">
    <property type="entry name" value="F-BOX ONLY PROTEIN"/>
    <property type="match status" value="1"/>
</dbReference>
<reference evidence="6" key="1">
    <citation type="submission" date="2014-07" db="EMBL/GenBank/DDBJ databases">
        <title>Methanogenic archaea and the global carbon cycle.</title>
        <authorList>
            <person name="Henriksen J.R."/>
            <person name="Luke J."/>
            <person name="Reinhart S."/>
            <person name="Benedict M.N."/>
            <person name="Youngblut N.D."/>
            <person name="Metcalf M.E."/>
            <person name="Whitaker R.J."/>
            <person name="Metcalf W.W."/>
        </authorList>
    </citation>
    <scope>NUCLEOTIDE SEQUENCE [LARGE SCALE GENOMIC DNA]</scope>
    <source>
        <strain evidence="6">3</strain>
    </source>
</reference>
<dbReference type="SUPFAM" id="SSF51126">
    <property type="entry name" value="Pectin lyase-like"/>
    <property type="match status" value="4"/>
</dbReference>
<feature type="domain" description="Carbohydrate-binding/sugar hydrolysis" evidence="5">
    <location>
        <begin position="441"/>
        <end position="601"/>
    </location>
</feature>
<dbReference type="Proteomes" id="UP000033066">
    <property type="component" value="Chromosome"/>
</dbReference>
<keyword evidence="4" id="KW-1133">Transmembrane helix</keyword>
<feature type="domain" description="Carbohydrate-binding/sugar hydrolysis" evidence="5">
    <location>
        <begin position="91"/>
        <end position="222"/>
    </location>
</feature>
<dbReference type="PANTHER" id="PTHR22990:SF15">
    <property type="entry name" value="F-BOX ONLY PROTEIN 10"/>
    <property type="match status" value="1"/>
</dbReference>
<dbReference type="InterPro" id="IPR051550">
    <property type="entry name" value="SCF-Subunits/Alg-Epimerases"/>
</dbReference>
<sequence>MNSPYSVNNSDNCYKNKTSGISLNSNAGLTMMHVKELNKIVFIVTLALHLVTAGSAAATVIYVDNSTDQIADFNTIQAAVISASPGDEIIVKPGTYEENIVVNKSISIVSESGNSSDTIVRAADVSQDIFSILANDVSIKGFGISGSEYSGVHVFGFTDCSIENNKLFNNSCGIDLYIMSSGNKLDNNEISNCLTGISLGGGIYNNLSNNLISNCSNGISLFDSSNNFLENNLISKNTEGIYLTGESNSNILVGNTVVLNEKSGMFIYETSNNLIYNNCFNNTVNVESETVSDKNNWNMTKTEGINIAGGSYLGGNVWTKPDGTTYPEKARDTDLDGIFDSQYNIGGTQFIDYLPIKGSEPAVITVSNSTGPVADFTSIQAAIDNALPGDTILIFPGIYEENVNVHVTNLTLISQSFSRGDTSWDTIIKAANSLDDVFYIIADGVTICGLNITGPVNYPSSGIHLRGVKYCNIESNQISNSYTDPTLNISSENSSLILDNSGSGVGSGILLDSSSSTLLDNNIVSGNGISVLLRNSTENTLLNNSASDSVYGIWVDSSSNNSLEGNILSNNKIGAYLKISRGNVLSNSKVSDNTNSGISLWDSIGNTLSNSTASKNSVSVVLRNSSANLLSNNTVSDSNYGLWLYSSSNNNKLNDNRVLNNQIGIHVKASSGNVLTGNSASDSNGSGISVWDSAKNTLINNAASNNYVSIYLQNSSETEFLNNSVSGSNYGMWVAYSSSNNLSDNNVSNNRFGFYLKNSSYNRLSGNQANSNSGHGIYLGFSGNNILDSNRVASNSEYGLYLLDSGNSSVYNNYFNNVNNIYLQGSNTGTSLNTTLTSAKNIIDGPYLGGNFWATPKGDGFSQIHADKNGDGICDAVYAVNTEGIDYLPLVDSIP</sequence>
<name>A0A0E3SLY9_METBA</name>